<dbReference type="InterPro" id="IPR009038">
    <property type="entry name" value="GOLD_dom"/>
</dbReference>
<dbReference type="AlphaFoldDB" id="A0A834T180"/>
<dbReference type="PROSITE" id="PS50866">
    <property type="entry name" value="GOLD"/>
    <property type="match status" value="1"/>
</dbReference>
<organism evidence="2 3">
    <name type="scientific">Senna tora</name>
    <dbReference type="NCBI Taxonomy" id="362788"/>
    <lineage>
        <taxon>Eukaryota</taxon>
        <taxon>Viridiplantae</taxon>
        <taxon>Streptophyta</taxon>
        <taxon>Embryophyta</taxon>
        <taxon>Tracheophyta</taxon>
        <taxon>Spermatophyta</taxon>
        <taxon>Magnoliopsida</taxon>
        <taxon>eudicotyledons</taxon>
        <taxon>Gunneridae</taxon>
        <taxon>Pentapetalae</taxon>
        <taxon>rosids</taxon>
        <taxon>fabids</taxon>
        <taxon>Fabales</taxon>
        <taxon>Fabaceae</taxon>
        <taxon>Caesalpinioideae</taxon>
        <taxon>Cassia clade</taxon>
        <taxon>Senna</taxon>
    </lineage>
</organism>
<dbReference type="PANTHER" id="PTHR47532:SF1">
    <property type="entry name" value="RETINAL-BINDING PROTEIN"/>
    <property type="match status" value="1"/>
</dbReference>
<accession>A0A834T180</accession>
<protein>
    <recommendedName>
        <fullName evidence="1">GOLD domain-containing protein</fullName>
    </recommendedName>
</protein>
<dbReference type="Proteomes" id="UP000634136">
    <property type="component" value="Unassembled WGS sequence"/>
</dbReference>
<dbReference type="PANTHER" id="PTHR47532">
    <property type="entry name" value="RETINAL-BINDING PROTEIN"/>
    <property type="match status" value="1"/>
</dbReference>
<proteinExistence type="predicted"/>
<dbReference type="OrthoDB" id="1434354at2759"/>
<feature type="domain" description="GOLD" evidence="1">
    <location>
        <begin position="321"/>
        <end position="423"/>
    </location>
</feature>
<dbReference type="SUPFAM" id="SSF101576">
    <property type="entry name" value="Supernatant protein factor (SPF), C-terminal domain"/>
    <property type="match status" value="1"/>
</dbReference>
<reference evidence="2" key="1">
    <citation type="submission" date="2020-09" db="EMBL/GenBank/DDBJ databases">
        <title>Genome-Enabled Discovery of Anthraquinone Biosynthesis in Senna tora.</title>
        <authorList>
            <person name="Kang S.-H."/>
            <person name="Pandey R.P."/>
            <person name="Lee C.-M."/>
            <person name="Sim J.-S."/>
            <person name="Jeong J.-T."/>
            <person name="Choi B.-S."/>
            <person name="Jung M."/>
            <person name="Ginzburg D."/>
            <person name="Zhao K."/>
            <person name="Won S.Y."/>
            <person name="Oh T.-J."/>
            <person name="Yu Y."/>
            <person name="Kim N.-H."/>
            <person name="Lee O.R."/>
            <person name="Lee T.-H."/>
            <person name="Bashyal P."/>
            <person name="Kim T.-S."/>
            <person name="Lee W.-H."/>
            <person name="Kawkins C."/>
            <person name="Kim C.-K."/>
            <person name="Kim J.S."/>
            <person name="Ahn B.O."/>
            <person name="Rhee S.Y."/>
            <person name="Sohng J.K."/>
        </authorList>
    </citation>
    <scope>NUCLEOTIDE SEQUENCE</scope>
    <source>
        <tissue evidence="2">Leaf</tissue>
    </source>
</reference>
<sequence length="434" mass="50173">MASTEGLVPITRTFLASYYDKYPFQPLSDDVSRLSSEIRSAANDLLSEFPPTQGERILVDEADCQPPHKIDENMWKNREYIEETIFLLERSNWPEGLKQQSTPEDVEFSIMLGQLKDKLYNALKILESFQSKNADHVFNTVMTYLPQDFRGTLLRQQRERSERNKQAEVDSLVNAGGSIHDRYALLWKQQMDRRRQLAQLGSATGVYKTLVKYLVGVPQVLLDFIRQINDDDGPMEEQRHRYGPPLYSLTTMILSIQLFVLLSWERFGTRKLKKEQITVLEQAVDVYTKEFERFIGFISEVFANSPFFISAEVAGALEERKNDDYKEISVPAGKTYEVLLTVDTINSYIAWDFSLVQGKMNMDIGFSLEFISSSGEKTLMLPYRRYEADQGNFCTFMAGSYKLIWDNTYSTFFKKVLRYKVDCIPPVTEPLQSD</sequence>
<name>A0A834T180_9FABA</name>
<dbReference type="InterPro" id="IPR036598">
    <property type="entry name" value="GOLD_dom_sf"/>
</dbReference>
<dbReference type="Gene3D" id="2.60.120.680">
    <property type="entry name" value="GOLD domain"/>
    <property type="match status" value="1"/>
</dbReference>
<evidence type="ECO:0000313" key="2">
    <source>
        <dbReference type="EMBL" id="KAF7814613.1"/>
    </source>
</evidence>
<keyword evidence="3" id="KW-1185">Reference proteome</keyword>
<evidence type="ECO:0000313" key="3">
    <source>
        <dbReference type="Proteomes" id="UP000634136"/>
    </source>
</evidence>
<gene>
    <name evidence="2" type="ORF">G2W53_028582</name>
</gene>
<dbReference type="EMBL" id="JAAIUW010000009">
    <property type="protein sequence ID" value="KAF7814613.1"/>
    <property type="molecule type" value="Genomic_DNA"/>
</dbReference>
<evidence type="ECO:0000259" key="1">
    <source>
        <dbReference type="PROSITE" id="PS50866"/>
    </source>
</evidence>
<comment type="caution">
    <text evidence="2">The sequence shown here is derived from an EMBL/GenBank/DDBJ whole genome shotgun (WGS) entry which is preliminary data.</text>
</comment>